<dbReference type="EMBL" id="JALNTZ010000008">
    <property type="protein sequence ID" value="KAJ3642309.1"/>
    <property type="molecule type" value="Genomic_DNA"/>
</dbReference>
<evidence type="ECO:0000256" key="7">
    <source>
        <dbReference type="ARBA" id="ARBA00051243"/>
    </source>
</evidence>
<dbReference type="PANTHER" id="PTHR24416:SF594">
    <property type="entry name" value="PROTEIN KINASE DOMAIN-CONTAINING PROTEIN"/>
    <property type="match status" value="1"/>
</dbReference>
<dbReference type="SUPFAM" id="SSF56112">
    <property type="entry name" value="Protein kinase-like (PK-like)"/>
    <property type="match status" value="1"/>
</dbReference>
<keyword evidence="10" id="KW-0732">Signal</keyword>
<evidence type="ECO:0000313" key="13">
    <source>
        <dbReference type="Proteomes" id="UP001168821"/>
    </source>
</evidence>
<keyword evidence="13" id="KW-1185">Reference proteome</keyword>
<dbReference type="InterPro" id="IPR050122">
    <property type="entry name" value="RTK"/>
</dbReference>
<comment type="caution">
    <text evidence="12">The sequence shown here is derived from an EMBL/GenBank/DDBJ whole genome shotgun (WGS) entry which is preliminary data.</text>
</comment>
<dbReference type="PROSITE" id="PS00109">
    <property type="entry name" value="PROTEIN_KINASE_TYR"/>
    <property type="match status" value="1"/>
</dbReference>
<dbReference type="InterPro" id="IPR020635">
    <property type="entry name" value="Tyr_kinase_cat_dom"/>
</dbReference>
<keyword evidence="2" id="KW-0808">Transferase</keyword>
<dbReference type="InterPro" id="IPR001245">
    <property type="entry name" value="Ser-Thr/Tyr_kinase_cat_dom"/>
</dbReference>
<feature type="domain" description="Protein kinase" evidence="11">
    <location>
        <begin position="623"/>
        <end position="956"/>
    </location>
</feature>
<sequence length="990" mass="113105">MVWFRVMFILVMVRRLDTFQNEDYDESDSNTTVQITCPLSNFVVTPVFNNQTNYINLKLSWDKPKINDFVNILIHEPMDFSKTSKCLSEIFIFNHSLLENSVLEPNMVTEDEVERGCSYEITFYSDEETGIYCSYNYTVPEEEENDNANEFIGENIDSWVALHKVKRILLCTQTNGLIGARFMDWLKVAFVMVVVGGLDTIQSENNTTNDHVRTTALCKAASGCRNDSALILDLTALEPISTIQSKPQTDSCYQFTKAHDSFILRVNESLSSDCEYDLLSESSTPLYYINGTTLSQIRTQCPEEQPVCVEETPQDDECPENFLVESVFNYKYDFINLQLSWDKTARDERVTIRIHQKVGPDSKKDCYEEALIVNHSLQDNRILKPNSNTEREVNPGCAYDIHMNSEHSEEERFSCNYNYTVPECVGNKCDCDKFGFKPEIFDVEEVVDGFLVTWGGNQSTTNGSPYFYKAVNYRYVISNKSDEELVKWTKNHLKNHTSEIKMDVLEGVRYELIGTFKNNFSCLVEARYGFEVPKSRSYTVYIVCVVVGIAVVILSALQYRSFSKYKSKFLNFVSPGRRRRNQHLQELVTIQNRQILMDTNIHYTPVEFLEGVFDEYEFPRNKIIIKEVIGSGAFGQVYSAKAIGIGGVEGHRIVAVKTLGEGENITKEAATDFIAEIEIFKKIGHHPNIVAFLGCCTADPPYMMIMEFVPCGDLKNYLVDLRTQWSKKRNIATKTQFFFPDSSDGAYIEPPTPTTPLSVTSSRLPSTSETVSTTLEDLLTPSPGPYTLDKALDHTELQNFAFQIARGMSHLEKIGVTHRDLAARNILVNEYKTLKISDFGLSRSGTYVNHRTKKLPLRWMAIEAIVEQKYDSKTDVWSFGVVLWEIGTLGAFPYESVPDSFIQQFLQLGRRLERPEICTDELYALMRLCWATDPGHRPTFQELVEALDVKKRKIYVNFDQLNPTYVFPPSDIERFAETPVQIVDISLEDG</sequence>
<feature type="binding site" evidence="8">
    <location>
        <position position="657"/>
    </location>
    <ligand>
        <name>ATP</name>
        <dbReference type="ChEBI" id="CHEBI:30616"/>
    </ligand>
</feature>
<dbReference type="GO" id="GO:0005886">
    <property type="term" value="C:plasma membrane"/>
    <property type="evidence" value="ECO:0007669"/>
    <property type="project" value="TreeGrafter"/>
</dbReference>
<dbReference type="PANTHER" id="PTHR24416">
    <property type="entry name" value="TYROSINE-PROTEIN KINASE RECEPTOR"/>
    <property type="match status" value="1"/>
</dbReference>
<dbReference type="Gene3D" id="3.30.200.20">
    <property type="entry name" value="Phosphorylase Kinase, domain 1"/>
    <property type="match status" value="1"/>
</dbReference>
<proteinExistence type="predicted"/>
<organism evidence="12 13">
    <name type="scientific">Zophobas morio</name>
    <dbReference type="NCBI Taxonomy" id="2755281"/>
    <lineage>
        <taxon>Eukaryota</taxon>
        <taxon>Metazoa</taxon>
        <taxon>Ecdysozoa</taxon>
        <taxon>Arthropoda</taxon>
        <taxon>Hexapoda</taxon>
        <taxon>Insecta</taxon>
        <taxon>Pterygota</taxon>
        <taxon>Neoptera</taxon>
        <taxon>Endopterygota</taxon>
        <taxon>Coleoptera</taxon>
        <taxon>Polyphaga</taxon>
        <taxon>Cucujiformia</taxon>
        <taxon>Tenebrionidae</taxon>
        <taxon>Zophobas</taxon>
    </lineage>
</organism>
<dbReference type="AlphaFoldDB" id="A0AA38M497"/>
<gene>
    <name evidence="12" type="ORF">Zmor_025107</name>
</gene>
<name>A0AA38M497_9CUCU</name>
<comment type="catalytic activity">
    <reaction evidence="7">
        <text>L-tyrosyl-[protein] + ATP = O-phospho-L-tyrosyl-[protein] + ADP + H(+)</text>
        <dbReference type="Rhea" id="RHEA:10596"/>
        <dbReference type="Rhea" id="RHEA-COMP:10136"/>
        <dbReference type="Rhea" id="RHEA-COMP:20101"/>
        <dbReference type="ChEBI" id="CHEBI:15378"/>
        <dbReference type="ChEBI" id="CHEBI:30616"/>
        <dbReference type="ChEBI" id="CHEBI:46858"/>
        <dbReference type="ChEBI" id="CHEBI:61978"/>
        <dbReference type="ChEBI" id="CHEBI:456216"/>
        <dbReference type="EC" id="2.7.10.1"/>
    </reaction>
</comment>
<evidence type="ECO:0000256" key="2">
    <source>
        <dbReference type="ARBA" id="ARBA00022679"/>
    </source>
</evidence>
<evidence type="ECO:0000256" key="1">
    <source>
        <dbReference type="ARBA" id="ARBA00004167"/>
    </source>
</evidence>
<dbReference type="InterPro" id="IPR000719">
    <property type="entry name" value="Prot_kinase_dom"/>
</dbReference>
<dbReference type="PROSITE" id="PS00107">
    <property type="entry name" value="PROTEIN_KINASE_ATP"/>
    <property type="match status" value="1"/>
</dbReference>
<evidence type="ECO:0000256" key="4">
    <source>
        <dbReference type="ARBA" id="ARBA00022777"/>
    </source>
</evidence>
<dbReference type="Pfam" id="PF07714">
    <property type="entry name" value="PK_Tyr_Ser-Thr"/>
    <property type="match status" value="1"/>
</dbReference>
<dbReference type="GO" id="GO:0007169">
    <property type="term" value="P:cell surface receptor protein tyrosine kinase signaling pathway"/>
    <property type="evidence" value="ECO:0007669"/>
    <property type="project" value="TreeGrafter"/>
</dbReference>
<evidence type="ECO:0000256" key="8">
    <source>
        <dbReference type="PROSITE-ProRule" id="PRU10141"/>
    </source>
</evidence>
<protein>
    <recommendedName>
        <fullName evidence="11">Protein kinase domain-containing protein</fullName>
    </recommendedName>
</protein>
<dbReference type="InterPro" id="IPR011009">
    <property type="entry name" value="Kinase-like_dom_sf"/>
</dbReference>
<evidence type="ECO:0000256" key="6">
    <source>
        <dbReference type="ARBA" id="ARBA00023137"/>
    </source>
</evidence>
<keyword evidence="5 8" id="KW-0067">ATP-binding</keyword>
<dbReference type="Proteomes" id="UP001168821">
    <property type="component" value="Unassembled WGS sequence"/>
</dbReference>
<evidence type="ECO:0000259" key="11">
    <source>
        <dbReference type="PROSITE" id="PS50011"/>
    </source>
</evidence>
<keyword evidence="9" id="KW-0812">Transmembrane</keyword>
<keyword evidence="4" id="KW-0418">Kinase</keyword>
<dbReference type="Gene3D" id="1.10.510.10">
    <property type="entry name" value="Transferase(Phosphotransferase) domain 1"/>
    <property type="match status" value="1"/>
</dbReference>
<evidence type="ECO:0000256" key="3">
    <source>
        <dbReference type="ARBA" id="ARBA00022741"/>
    </source>
</evidence>
<evidence type="ECO:0000256" key="10">
    <source>
        <dbReference type="SAM" id="SignalP"/>
    </source>
</evidence>
<dbReference type="SMART" id="SM00219">
    <property type="entry name" value="TyrKc"/>
    <property type="match status" value="1"/>
</dbReference>
<comment type="subcellular location">
    <subcellularLocation>
        <location evidence="1">Membrane</location>
        <topology evidence="1">Single-pass membrane protein</topology>
    </subcellularLocation>
</comment>
<feature type="transmembrane region" description="Helical" evidence="9">
    <location>
        <begin position="538"/>
        <end position="559"/>
    </location>
</feature>
<keyword evidence="9" id="KW-1133">Transmembrane helix</keyword>
<dbReference type="FunFam" id="1.10.510.10:FF:000554">
    <property type="entry name" value="Predicted protein"/>
    <property type="match status" value="1"/>
</dbReference>
<dbReference type="CDD" id="cd00192">
    <property type="entry name" value="PTKc"/>
    <property type="match status" value="1"/>
</dbReference>
<dbReference type="GO" id="GO:0004714">
    <property type="term" value="F:transmembrane receptor protein tyrosine kinase activity"/>
    <property type="evidence" value="ECO:0007669"/>
    <property type="project" value="UniProtKB-EC"/>
</dbReference>
<feature type="chain" id="PRO_5041315913" description="Protein kinase domain-containing protein" evidence="10">
    <location>
        <begin position="19"/>
        <end position="990"/>
    </location>
</feature>
<dbReference type="PROSITE" id="PS50011">
    <property type="entry name" value="PROTEIN_KINASE_DOM"/>
    <property type="match status" value="1"/>
</dbReference>
<keyword evidence="9" id="KW-0472">Membrane</keyword>
<reference evidence="12" key="1">
    <citation type="journal article" date="2023" name="G3 (Bethesda)">
        <title>Whole genome assemblies of Zophobas morio and Tenebrio molitor.</title>
        <authorList>
            <person name="Kaur S."/>
            <person name="Stinson S.A."/>
            <person name="diCenzo G.C."/>
        </authorList>
    </citation>
    <scope>NUCLEOTIDE SEQUENCE</scope>
    <source>
        <strain evidence="12">QUZm001</strain>
    </source>
</reference>
<feature type="signal peptide" evidence="10">
    <location>
        <begin position="1"/>
        <end position="18"/>
    </location>
</feature>
<dbReference type="GO" id="GO:0005524">
    <property type="term" value="F:ATP binding"/>
    <property type="evidence" value="ECO:0007669"/>
    <property type="project" value="UniProtKB-UniRule"/>
</dbReference>
<accession>A0AA38M497</accession>
<evidence type="ECO:0000256" key="5">
    <source>
        <dbReference type="ARBA" id="ARBA00022840"/>
    </source>
</evidence>
<dbReference type="InterPro" id="IPR008266">
    <property type="entry name" value="Tyr_kinase_AS"/>
</dbReference>
<evidence type="ECO:0000256" key="9">
    <source>
        <dbReference type="SAM" id="Phobius"/>
    </source>
</evidence>
<evidence type="ECO:0000313" key="12">
    <source>
        <dbReference type="EMBL" id="KAJ3642309.1"/>
    </source>
</evidence>
<keyword evidence="3 8" id="KW-0547">Nucleotide-binding</keyword>
<keyword evidence="6" id="KW-0829">Tyrosine-protein kinase</keyword>
<dbReference type="GO" id="GO:0043235">
    <property type="term" value="C:receptor complex"/>
    <property type="evidence" value="ECO:0007669"/>
    <property type="project" value="TreeGrafter"/>
</dbReference>
<dbReference type="InterPro" id="IPR017441">
    <property type="entry name" value="Protein_kinase_ATP_BS"/>
</dbReference>